<gene>
    <name evidence="3" type="ORF">DYE49_11460</name>
    <name evidence="2" type="ORF">HNP77_001433</name>
</gene>
<accession>A0A840SDW6</accession>
<keyword evidence="4" id="KW-1185">Reference proteome</keyword>
<dbReference type="AlphaFoldDB" id="A0A840SDW6"/>
<organism evidence="2 4">
    <name type="scientific">Treponema rectale</name>
    <dbReference type="NCBI Taxonomy" id="744512"/>
    <lineage>
        <taxon>Bacteria</taxon>
        <taxon>Pseudomonadati</taxon>
        <taxon>Spirochaetota</taxon>
        <taxon>Spirochaetia</taxon>
        <taxon>Spirochaetales</taxon>
        <taxon>Treponemataceae</taxon>
        <taxon>Treponema</taxon>
    </lineage>
</organism>
<reference evidence="2 4" key="2">
    <citation type="submission" date="2020-08" db="EMBL/GenBank/DDBJ databases">
        <title>Genomic Encyclopedia of Type Strains, Phase IV (KMG-IV): sequencing the most valuable type-strain genomes for metagenomic binning, comparative biology and taxonomic classification.</title>
        <authorList>
            <person name="Goeker M."/>
        </authorList>
    </citation>
    <scope>NUCLEOTIDE SEQUENCE [LARGE SCALE GENOMIC DNA]</scope>
    <source>
        <strain evidence="2 4">DSM 103679</strain>
    </source>
</reference>
<protein>
    <submittedName>
        <fullName evidence="3">ATP-binding protein</fullName>
    </submittedName>
</protein>
<name>A0A840SDW6_9SPIR</name>
<evidence type="ECO:0000313" key="5">
    <source>
        <dbReference type="Proteomes" id="UP000593591"/>
    </source>
</evidence>
<reference evidence="3 5" key="1">
    <citation type="submission" date="2018-08" db="EMBL/GenBank/DDBJ databases">
        <title>The first complete genome of Treponema rectale (CHPAT), a commensal spirochete of the bovine rectum.</title>
        <authorList>
            <person name="Staton G.J."/>
            <person name="Clegg S.R."/>
            <person name="Carter S.D."/>
            <person name="Radford A.D."/>
            <person name="Darby A."/>
            <person name="Hall N."/>
            <person name="Birtles R.J."/>
            <person name="Evans N.J."/>
        </authorList>
    </citation>
    <scope>NUCLEOTIDE SEQUENCE [LARGE SCALE GENOMIC DNA]</scope>
    <source>
        <strain evidence="3 5">CHPA</strain>
    </source>
</reference>
<evidence type="ECO:0000313" key="4">
    <source>
        <dbReference type="Proteomes" id="UP000578697"/>
    </source>
</evidence>
<keyword evidence="3" id="KW-0547">Nucleotide-binding</keyword>
<feature type="domain" description="Helicase HerA central" evidence="1">
    <location>
        <begin position="164"/>
        <end position="352"/>
    </location>
</feature>
<dbReference type="GO" id="GO:0005524">
    <property type="term" value="F:ATP binding"/>
    <property type="evidence" value="ECO:0007669"/>
    <property type="project" value="UniProtKB-KW"/>
</dbReference>
<dbReference type="InterPro" id="IPR008571">
    <property type="entry name" value="HerA-like"/>
</dbReference>
<evidence type="ECO:0000313" key="2">
    <source>
        <dbReference type="EMBL" id="MBB5219064.1"/>
    </source>
</evidence>
<dbReference type="SUPFAM" id="SSF52540">
    <property type="entry name" value="P-loop containing nucleoside triphosphate hydrolases"/>
    <property type="match status" value="1"/>
</dbReference>
<dbReference type="Gene3D" id="3.40.50.300">
    <property type="entry name" value="P-loop containing nucleotide triphosphate hydrolases"/>
    <property type="match status" value="2"/>
</dbReference>
<dbReference type="InterPro" id="IPR002789">
    <property type="entry name" value="HerA_central"/>
</dbReference>
<dbReference type="KEGG" id="trc:DYE49_11460"/>
<dbReference type="Proteomes" id="UP000578697">
    <property type="component" value="Unassembled WGS sequence"/>
</dbReference>
<dbReference type="EMBL" id="CP031517">
    <property type="protein sequence ID" value="QOS41029.1"/>
    <property type="molecule type" value="Genomic_DNA"/>
</dbReference>
<evidence type="ECO:0000313" key="3">
    <source>
        <dbReference type="EMBL" id="QOS41029.1"/>
    </source>
</evidence>
<proteinExistence type="predicted"/>
<dbReference type="Proteomes" id="UP000593591">
    <property type="component" value="Chromosome"/>
</dbReference>
<dbReference type="Pfam" id="PF01935">
    <property type="entry name" value="DUF87"/>
    <property type="match status" value="1"/>
</dbReference>
<dbReference type="PANTHER" id="PTHR42957:SF1">
    <property type="entry name" value="HELICASE MJ1565-RELATED"/>
    <property type="match status" value="1"/>
</dbReference>
<dbReference type="PANTHER" id="PTHR42957">
    <property type="entry name" value="HELICASE MJ1565-RELATED"/>
    <property type="match status" value="1"/>
</dbReference>
<keyword evidence="3" id="KW-0067">ATP-binding</keyword>
<dbReference type="RefSeq" id="WP_184652497.1">
    <property type="nucleotide sequence ID" value="NZ_JACHFR010000002.1"/>
</dbReference>
<sequence>MMSPIENSESLRVGTIDFISPDEIKVLLDIEVPNDVTLNTGVPRSFPRINGYVLFSCENGYLVGQINWITIERSQYPKRRGIQDFGIIDLPFPLRIISINPLGVLRYSKQSTDGKIEYEFSRGIDLFPTVGDPAYLPTEEQLKAIIENGENRRVQIGTSPLCGNAVVSVDPDKLFGRHVAVLGNTGSGKSCSVAGLIRWSIEATEKKANSRFIILDPNGEYSECFSDFNNVNRFAVEPDDEKEIKQLKVPLWLWNTDEWIAFTQAGGKAQKPTLVQALRSVRDGLFSPEIGESVRTKNFLRTIYEIIEIEIKKGTPWAEFPKPKSFFEKLKKWNDSLVENDDFTEEEKDALNEIKNEIGQLITARSVQYPTMDFSRTEVTSVKDAINKAYFAFGGTSKDFLPTDENIPLPFTGEMFLSSITANAELMGTSEYVETMRMRVQTLLSDKHLKPVISYEADYSLEQWLEDYICPKTEDSSAITIIDLSLLPSEMTHIIASVIARMTLESLQRYRKINNGKTLPTTIVMEEAHTFIKRYNDDTETYSASSTCAKIFEKIAREGRKFGLGLVLSSQRPSELSPTVLSQCNTFLLHRISNDRDQELVHRLVPDNLRGLLRDLPSLPSRNAILLGWATELPILVQMKLLKKEFRPKSNDPEYWKYWTENTETVDWQTIANDWQDKGNVNNQQNV</sequence>
<evidence type="ECO:0000259" key="1">
    <source>
        <dbReference type="Pfam" id="PF01935"/>
    </source>
</evidence>
<dbReference type="InterPro" id="IPR027417">
    <property type="entry name" value="P-loop_NTPase"/>
</dbReference>
<dbReference type="EMBL" id="JACHFR010000002">
    <property type="protein sequence ID" value="MBB5219064.1"/>
    <property type="molecule type" value="Genomic_DNA"/>
</dbReference>